<dbReference type="InterPro" id="IPR011055">
    <property type="entry name" value="Dup_hybrid_motif"/>
</dbReference>
<dbReference type="SUPFAM" id="SSF57997">
    <property type="entry name" value="Tropomyosin"/>
    <property type="match status" value="1"/>
</dbReference>
<evidence type="ECO:0000256" key="2">
    <source>
        <dbReference type="SAM" id="MobiDB-lite"/>
    </source>
</evidence>
<dbReference type="EMBL" id="JAQQFM010000015">
    <property type="protein sequence ID" value="MFL9927386.1"/>
    <property type="molecule type" value="Genomic_DNA"/>
</dbReference>
<gene>
    <name evidence="5" type="ORF">PQR62_24140</name>
</gene>
<reference evidence="5 6" key="1">
    <citation type="journal article" date="2024" name="Chem. Sci.">
        <title>Discovery of megapolipeptins by genome mining of a Burkholderiales bacteria collection.</title>
        <authorList>
            <person name="Paulo B.S."/>
            <person name="Recchia M.J.J."/>
            <person name="Lee S."/>
            <person name="Fergusson C.H."/>
            <person name="Romanowski S.B."/>
            <person name="Hernandez A."/>
            <person name="Krull N."/>
            <person name="Liu D.Y."/>
            <person name="Cavanagh H."/>
            <person name="Bos A."/>
            <person name="Gray C.A."/>
            <person name="Murphy B.T."/>
            <person name="Linington R.G."/>
            <person name="Eustaquio A.S."/>
        </authorList>
    </citation>
    <scope>NUCLEOTIDE SEQUENCE [LARGE SCALE GENOMIC DNA]</scope>
    <source>
        <strain evidence="5 6">RL21-008-BIB-A</strain>
    </source>
</reference>
<dbReference type="Gene3D" id="2.70.70.10">
    <property type="entry name" value="Glucose Permease (Domain IIA)"/>
    <property type="match status" value="1"/>
</dbReference>
<feature type="compositionally biased region" description="Basic and acidic residues" evidence="2">
    <location>
        <begin position="220"/>
        <end position="232"/>
    </location>
</feature>
<dbReference type="InterPro" id="IPR050570">
    <property type="entry name" value="Cell_wall_metabolism_enzyme"/>
</dbReference>
<dbReference type="Pfam" id="PF01551">
    <property type="entry name" value="Peptidase_M23"/>
    <property type="match status" value="1"/>
</dbReference>
<dbReference type="PANTHER" id="PTHR21666">
    <property type="entry name" value="PEPTIDASE-RELATED"/>
    <property type="match status" value="1"/>
</dbReference>
<feature type="signal peptide" evidence="3">
    <location>
        <begin position="1"/>
        <end position="21"/>
    </location>
</feature>
<protein>
    <submittedName>
        <fullName evidence="5">Peptidoglycan DD-metalloendopeptidase family protein</fullName>
    </submittedName>
</protein>
<evidence type="ECO:0000313" key="5">
    <source>
        <dbReference type="EMBL" id="MFL9927386.1"/>
    </source>
</evidence>
<dbReference type="SUPFAM" id="SSF51261">
    <property type="entry name" value="Duplicated hybrid motif"/>
    <property type="match status" value="1"/>
</dbReference>
<keyword evidence="6" id="KW-1185">Reference proteome</keyword>
<keyword evidence="1" id="KW-0175">Coiled coil</keyword>
<dbReference type="Proteomes" id="UP001629246">
    <property type="component" value="Unassembled WGS sequence"/>
</dbReference>
<sequence>MSAHALLLAAVMCVCAASVQAQPVTERSKQKQEAEKERADLQQRLADLKRDINKTETAKDNAADALAESEQAISKANRSLRDLSQEQSQTESRLAQLMKQLDQLTAQVNAQQAQLSKLLRDQYVAGNEDRIKLLLSGDNPNRINRELQYMGYVSQAQARLIDTLRANLQAIRANKADVQNAKFELEEIAQEETEQKQVLEKEKSKRSSLLSQLSTKLSSQRKEAGKLQQDDQRLSGLVDKLAQIIEQQKKAEAAAREKRRQEQLAKAKAERERRLAEQRAKAAANSHPNAGGKTPSMPNPADAIDDDEPPKTASLGRNDQIPEAQEENFGKPFAGLRGQLRLPVRGDLSAKFGSSRGDGPASKGLFIRAPEGAEVRAVAGGRVVFADWLRGFGNLIIVDHGNQYMTIYGNNQAVLKRAGDVVKAGDVIASAGNSGGNEQSGLYFEMRHQGRAFDPLTWVTTR</sequence>
<accession>A0ABW9AER9</accession>
<feature type="chain" id="PRO_5045302168" evidence="3">
    <location>
        <begin position="22"/>
        <end position="462"/>
    </location>
</feature>
<feature type="domain" description="M23ase beta-sheet core" evidence="4">
    <location>
        <begin position="362"/>
        <end position="455"/>
    </location>
</feature>
<keyword evidence="3" id="KW-0732">Signal</keyword>
<organism evidence="5 6">
    <name type="scientific">Herbaspirillum lusitanum</name>
    <dbReference type="NCBI Taxonomy" id="213312"/>
    <lineage>
        <taxon>Bacteria</taxon>
        <taxon>Pseudomonadati</taxon>
        <taxon>Pseudomonadota</taxon>
        <taxon>Betaproteobacteria</taxon>
        <taxon>Burkholderiales</taxon>
        <taxon>Oxalobacteraceae</taxon>
        <taxon>Herbaspirillum</taxon>
    </lineage>
</organism>
<feature type="region of interest" description="Disordered" evidence="2">
    <location>
        <begin position="253"/>
        <end position="332"/>
    </location>
</feature>
<dbReference type="CDD" id="cd12797">
    <property type="entry name" value="M23_peptidase"/>
    <property type="match status" value="1"/>
</dbReference>
<dbReference type="RefSeq" id="WP_408160629.1">
    <property type="nucleotide sequence ID" value="NZ_JAQQFM010000015.1"/>
</dbReference>
<feature type="coiled-coil region" evidence="1">
    <location>
        <begin position="24"/>
        <end position="121"/>
    </location>
</feature>
<feature type="compositionally biased region" description="Basic and acidic residues" evidence="2">
    <location>
        <begin position="253"/>
        <end position="280"/>
    </location>
</feature>
<feature type="region of interest" description="Disordered" evidence="2">
    <location>
        <begin position="199"/>
        <end position="232"/>
    </location>
</feature>
<dbReference type="InterPro" id="IPR016047">
    <property type="entry name" value="M23ase_b-sheet_dom"/>
</dbReference>
<evidence type="ECO:0000313" key="6">
    <source>
        <dbReference type="Proteomes" id="UP001629246"/>
    </source>
</evidence>
<dbReference type="Gene3D" id="6.10.250.3150">
    <property type="match status" value="1"/>
</dbReference>
<comment type="caution">
    <text evidence="5">The sequence shown here is derived from an EMBL/GenBank/DDBJ whole genome shotgun (WGS) entry which is preliminary data.</text>
</comment>
<evidence type="ECO:0000259" key="4">
    <source>
        <dbReference type="Pfam" id="PF01551"/>
    </source>
</evidence>
<evidence type="ECO:0000256" key="3">
    <source>
        <dbReference type="SAM" id="SignalP"/>
    </source>
</evidence>
<evidence type="ECO:0000256" key="1">
    <source>
        <dbReference type="SAM" id="Coils"/>
    </source>
</evidence>
<dbReference type="PANTHER" id="PTHR21666:SF270">
    <property type="entry name" value="MUREIN HYDROLASE ACTIVATOR ENVC"/>
    <property type="match status" value="1"/>
</dbReference>
<proteinExistence type="predicted"/>
<name>A0ABW9AER9_9BURK</name>
<feature type="compositionally biased region" description="Low complexity" evidence="2">
    <location>
        <begin position="207"/>
        <end position="218"/>
    </location>
</feature>